<sequence length="151" mass="16127">MVARGSYSLDRLLGRWETGTHTQPLPCPSESPAAAAPPLIRPLRPPLPPSTRRHRGRGRHGSARARRAALGPKRISRTATVGPRGRRLADLLELVMLKIQVGVTYGEPSGAKKEKAEWERGAGGVGEGAGSVGEGHRHGLEGRRCVQRIGG</sequence>
<evidence type="ECO:0000313" key="3">
    <source>
        <dbReference type="Proteomes" id="UP000823388"/>
    </source>
</evidence>
<accession>A0A8T0X6G6</accession>
<feature type="compositionally biased region" description="Low complexity" evidence="1">
    <location>
        <begin position="28"/>
        <end position="38"/>
    </location>
</feature>
<name>A0A8T0X6G6_PANVG</name>
<comment type="caution">
    <text evidence="2">The sequence shown here is derived from an EMBL/GenBank/DDBJ whole genome shotgun (WGS) entry which is preliminary data.</text>
</comment>
<feature type="compositionally biased region" description="Gly residues" evidence="1">
    <location>
        <begin position="121"/>
        <end position="133"/>
    </location>
</feature>
<feature type="compositionally biased region" description="Basic residues" evidence="1">
    <location>
        <begin position="51"/>
        <end position="67"/>
    </location>
</feature>
<dbReference type="EMBL" id="CM029038">
    <property type="protein sequence ID" value="KAG2652954.1"/>
    <property type="molecule type" value="Genomic_DNA"/>
</dbReference>
<evidence type="ECO:0000313" key="2">
    <source>
        <dbReference type="EMBL" id="KAG2652954.1"/>
    </source>
</evidence>
<organism evidence="2 3">
    <name type="scientific">Panicum virgatum</name>
    <name type="common">Blackwell switchgrass</name>
    <dbReference type="NCBI Taxonomy" id="38727"/>
    <lineage>
        <taxon>Eukaryota</taxon>
        <taxon>Viridiplantae</taxon>
        <taxon>Streptophyta</taxon>
        <taxon>Embryophyta</taxon>
        <taxon>Tracheophyta</taxon>
        <taxon>Spermatophyta</taxon>
        <taxon>Magnoliopsida</taxon>
        <taxon>Liliopsida</taxon>
        <taxon>Poales</taxon>
        <taxon>Poaceae</taxon>
        <taxon>PACMAD clade</taxon>
        <taxon>Panicoideae</taxon>
        <taxon>Panicodae</taxon>
        <taxon>Paniceae</taxon>
        <taxon>Panicinae</taxon>
        <taxon>Panicum</taxon>
        <taxon>Panicum sect. Hiantes</taxon>
    </lineage>
</organism>
<feature type="compositionally biased region" description="Basic and acidic residues" evidence="1">
    <location>
        <begin position="134"/>
        <end position="144"/>
    </location>
</feature>
<reference evidence="2" key="1">
    <citation type="submission" date="2020-05" db="EMBL/GenBank/DDBJ databases">
        <title>WGS assembly of Panicum virgatum.</title>
        <authorList>
            <person name="Lovell J.T."/>
            <person name="Jenkins J."/>
            <person name="Shu S."/>
            <person name="Juenger T.E."/>
            <person name="Schmutz J."/>
        </authorList>
    </citation>
    <scope>NUCLEOTIDE SEQUENCE</scope>
    <source>
        <strain evidence="2">AP13</strain>
    </source>
</reference>
<dbReference type="AlphaFoldDB" id="A0A8T0X6G6"/>
<proteinExistence type="predicted"/>
<feature type="compositionally biased region" description="Pro residues" evidence="1">
    <location>
        <begin position="39"/>
        <end position="49"/>
    </location>
</feature>
<feature type="region of interest" description="Disordered" evidence="1">
    <location>
        <begin position="112"/>
        <end position="151"/>
    </location>
</feature>
<protein>
    <submittedName>
        <fullName evidence="2">Uncharacterized protein</fullName>
    </submittedName>
</protein>
<evidence type="ECO:0000256" key="1">
    <source>
        <dbReference type="SAM" id="MobiDB-lite"/>
    </source>
</evidence>
<feature type="region of interest" description="Disordered" evidence="1">
    <location>
        <begin position="19"/>
        <end position="83"/>
    </location>
</feature>
<keyword evidence="3" id="KW-1185">Reference proteome</keyword>
<gene>
    <name evidence="2" type="ORF">PVAP13_1NG396919</name>
</gene>
<dbReference type="Proteomes" id="UP000823388">
    <property type="component" value="Chromosome 1N"/>
</dbReference>